<dbReference type="GeneID" id="63779752"/>
<sequence>MTLVYDHTICDNLPILGVGLKYLDAKSGEKAPHGDINKLFSRHADVCEKFGLQLLQHHFTMDPDEILVETRVVPCSRPLSKSDEEELKPEPYEFAFLNAGKTLSTPADDFEFVKQFSETLKNHGLNDMGLIALPPGYNPGENNVKFFRFEKALGRANVIFFLTADILLGEHSRLAVWAFTSGSKTAGTAGHYLFQ</sequence>
<accession>A0A1Y2E6H9</accession>
<proteinExistence type="predicted"/>
<keyword evidence="2" id="KW-1185">Reference proteome</keyword>
<protein>
    <submittedName>
        <fullName evidence="1">Uncharacterized protein</fullName>
    </submittedName>
</protein>
<dbReference type="AlphaFoldDB" id="A0A1Y2E6H9"/>
<dbReference type="EMBL" id="MCFJ01000004">
    <property type="protein sequence ID" value="ORY67119.1"/>
    <property type="molecule type" value="Genomic_DNA"/>
</dbReference>
<dbReference type="RefSeq" id="XP_040717743.1">
    <property type="nucleotide sequence ID" value="XM_040863540.1"/>
</dbReference>
<evidence type="ECO:0000313" key="1">
    <source>
        <dbReference type="EMBL" id="ORY67119.1"/>
    </source>
</evidence>
<name>A0A1Y2E6H9_9PEZI</name>
<dbReference type="InParanoid" id="A0A1Y2E6H9"/>
<gene>
    <name evidence="1" type="ORF">BCR38DRAFT_482756</name>
</gene>
<dbReference type="STRING" id="1141098.A0A1Y2E6H9"/>
<dbReference type="Proteomes" id="UP000193689">
    <property type="component" value="Unassembled WGS sequence"/>
</dbReference>
<evidence type="ECO:0000313" key="2">
    <source>
        <dbReference type="Proteomes" id="UP000193689"/>
    </source>
</evidence>
<comment type="caution">
    <text evidence="1">The sequence shown here is derived from an EMBL/GenBank/DDBJ whole genome shotgun (WGS) entry which is preliminary data.</text>
</comment>
<reference evidence="1 2" key="1">
    <citation type="submission" date="2016-07" db="EMBL/GenBank/DDBJ databases">
        <title>Pervasive Adenine N6-methylation of Active Genes in Fungi.</title>
        <authorList>
            <consortium name="DOE Joint Genome Institute"/>
            <person name="Mondo S.J."/>
            <person name="Dannebaum R.O."/>
            <person name="Kuo R.C."/>
            <person name="Labutti K."/>
            <person name="Haridas S."/>
            <person name="Kuo A."/>
            <person name="Salamov A."/>
            <person name="Ahrendt S.R."/>
            <person name="Lipzen A."/>
            <person name="Sullivan W."/>
            <person name="Andreopoulos W.B."/>
            <person name="Clum A."/>
            <person name="Lindquist E."/>
            <person name="Daum C."/>
            <person name="Ramamoorthy G.K."/>
            <person name="Gryganskyi A."/>
            <person name="Culley D."/>
            <person name="Magnuson J.K."/>
            <person name="James T.Y."/>
            <person name="O'Malley M.A."/>
            <person name="Stajich J.E."/>
            <person name="Spatafora J.W."/>
            <person name="Visel A."/>
            <person name="Grigoriev I.V."/>
        </authorList>
    </citation>
    <scope>NUCLEOTIDE SEQUENCE [LARGE SCALE GENOMIC DNA]</scope>
    <source>
        <strain evidence="1 2">CBS 129021</strain>
    </source>
</reference>
<organism evidence="1 2">
    <name type="scientific">Pseudomassariella vexata</name>
    <dbReference type="NCBI Taxonomy" id="1141098"/>
    <lineage>
        <taxon>Eukaryota</taxon>
        <taxon>Fungi</taxon>
        <taxon>Dikarya</taxon>
        <taxon>Ascomycota</taxon>
        <taxon>Pezizomycotina</taxon>
        <taxon>Sordariomycetes</taxon>
        <taxon>Xylariomycetidae</taxon>
        <taxon>Amphisphaeriales</taxon>
        <taxon>Pseudomassariaceae</taxon>
        <taxon>Pseudomassariella</taxon>
    </lineage>
</organism>